<keyword evidence="3" id="KW-0378">Hydrolase</keyword>
<dbReference type="Gene3D" id="3.90.1720.10">
    <property type="entry name" value="endopeptidase domain like (from Nostoc punctiforme)"/>
    <property type="match status" value="1"/>
</dbReference>
<dbReference type="Pfam" id="PF12913">
    <property type="entry name" value="SH3_6"/>
    <property type="match status" value="1"/>
</dbReference>
<evidence type="ECO:0000256" key="3">
    <source>
        <dbReference type="ARBA" id="ARBA00022801"/>
    </source>
</evidence>
<dbReference type="EMBL" id="BAAACI010000006">
    <property type="protein sequence ID" value="GAA0772632.1"/>
    <property type="molecule type" value="Genomic_DNA"/>
</dbReference>
<dbReference type="PROSITE" id="PS51935">
    <property type="entry name" value="NLPC_P60"/>
    <property type="match status" value="1"/>
</dbReference>
<keyword evidence="7" id="KW-1185">Reference proteome</keyword>
<proteinExistence type="inferred from homology"/>
<protein>
    <submittedName>
        <fullName evidence="6">SH3 domain-containing protein</fullName>
    </submittedName>
</protein>
<dbReference type="RefSeq" id="WP_343825915.1">
    <property type="nucleotide sequence ID" value="NZ_BAAACI010000006.1"/>
</dbReference>
<accession>A0ABN1KPC1</accession>
<comment type="caution">
    <text evidence="6">The sequence shown here is derived from an EMBL/GenBank/DDBJ whole genome shotgun (WGS) entry which is preliminary data.</text>
</comment>
<gene>
    <name evidence="6" type="ORF">GCM10008908_19340</name>
</gene>
<dbReference type="InterPro" id="IPR039439">
    <property type="entry name" value="SH3b1_dom"/>
</dbReference>
<evidence type="ECO:0000256" key="2">
    <source>
        <dbReference type="ARBA" id="ARBA00022670"/>
    </source>
</evidence>
<evidence type="ECO:0000259" key="5">
    <source>
        <dbReference type="PROSITE" id="PS51935"/>
    </source>
</evidence>
<keyword evidence="2" id="KW-0645">Protease</keyword>
<dbReference type="Pfam" id="PF00877">
    <property type="entry name" value="NLPC_P60"/>
    <property type="match status" value="1"/>
</dbReference>
<evidence type="ECO:0000256" key="1">
    <source>
        <dbReference type="ARBA" id="ARBA00007074"/>
    </source>
</evidence>
<name>A0ABN1KPC1_CLOSU</name>
<keyword evidence="4" id="KW-0788">Thiol protease</keyword>
<sequence length="454" mass="52838">MNRNNNLNVMDEMYYSDLWIKLCKRSKEVILTKDEIEKYNEEGIKKGYNCDIFKEKDEVDNEYVITMVSGVSKIPEDDRYKNGSKVSKEYYDKLINNMNLQEIKEKVSIAYGLVVKRGSIRTFPTSDRVFKGEKEYDLDRFMESAIYAAEPCIIYASSKDGKWYFCKTYNHSGWIKNENIALGSKREVETYCKCKDFIVVTGKKINLGYNPFIEALRNLDIDMGVKLPIETNWSKEELVYDMYCEGNYVAKYPLRGSKGELKFTNILIPYNEDVHRGYLKCSRNNILKQIFKFQGERYGWGGEFNGRDCSSLIIDTFRTFGIRFPRNSGDQLKKSIGKTLLINKEMTYYERMKILDNLKPGALIFLNGHVAMFIGNYKNSPYIIHDVIGVFINKKDHETKNKGHKEQINKEARSDEERIYLGIKGVTVSELKDIYTSSEKPYVDEIIGIKDIFS</sequence>
<evidence type="ECO:0000313" key="7">
    <source>
        <dbReference type="Proteomes" id="UP001501047"/>
    </source>
</evidence>
<dbReference type="Proteomes" id="UP001501047">
    <property type="component" value="Unassembled WGS sequence"/>
</dbReference>
<reference evidence="6 7" key="1">
    <citation type="journal article" date="2019" name="Int. J. Syst. Evol. Microbiol.">
        <title>The Global Catalogue of Microorganisms (GCM) 10K type strain sequencing project: providing services to taxonomists for standard genome sequencing and annotation.</title>
        <authorList>
            <consortium name="The Broad Institute Genomics Platform"/>
            <consortium name="The Broad Institute Genome Sequencing Center for Infectious Disease"/>
            <person name="Wu L."/>
            <person name="Ma J."/>
        </authorList>
    </citation>
    <scope>NUCLEOTIDE SEQUENCE [LARGE SCALE GENOMIC DNA]</scope>
    <source>
        <strain evidence="6 7">JCM 1417</strain>
    </source>
</reference>
<dbReference type="SUPFAM" id="SSF54001">
    <property type="entry name" value="Cysteine proteinases"/>
    <property type="match status" value="1"/>
</dbReference>
<dbReference type="InterPro" id="IPR038765">
    <property type="entry name" value="Papain-like_cys_pep_sf"/>
</dbReference>
<evidence type="ECO:0000256" key="4">
    <source>
        <dbReference type="ARBA" id="ARBA00022807"/>
    </source>
</evidence>
<dbReference type="InterPro" id="IPR000064">
    <property type="entry name" value="NLP_P60_dom"/>
</dbReference>
<evidence type="ECO:0000313" key="6">
    <source>
        <dbReference type="EMBL" id="GAA0772632.1"/>
    </source>
</evidence>
<dbReference type="InterPro" id="IPR027017">
    <property type="entry name" value="P60_peptidase_YkfC"/>
</dbReference>
<organism evidence="6 7">
    <name type="scientific">Clostridium subterminale</name>
    <dbReference type="NCBI Taxonomy" id="1550"/>
    <lineage>
        <taxon>Bacteria</taxon>
        <taxon>Bacillati</taxon>
        <taxon>Bacillota</taxon>
        <taxon>Clostridia</taxon>
        <taxon>Eubacteriales</taxon>
        <taxon>Clostridiaceae</taxon>
        <taxon>Clostridium</taxon>
    </lineage>
</organism>
<feature type="domain" description="NlpC/P60" evidence="5">
    <location>
        <begin position="280"/>
        <end position="427"/>
    </location>
</feature>
<comment type="similarity">
    <text evidence="1">Belongs to the peptidase C40 family.</text>
</comment>
<dbReference type="PIRSF" id="PIRSF019015">
    <property type="entry name" value="P60_peptidase_YkfC"/>
    <property type="match status" value="1"/>
</dbReference>